<evidence type="ECO:0000256" key="6">
    <source>
        <dbReference type="ARBA" id="ARBA00023136"/>
    </source>
</evidence>
<evidence type="ECO:0000256" key="2">
    <source>
        <dbReference type="ARBA" id="ARBA00022448"/>
    </source>
</evidence>
<gene>
    <name evidence="8" type="ORF">METZ01_LOCUS16092</name>
</gene>
<evidence type="ECO:0000256" key="3">
    <source>
        <dbReference type="ARBA" id="ARBA00022692"/>
    </source>
</evidence>
<dbReference type="InterPro" id="IPR000425">
    <property type="entry name" value="MIP"/>
</dbReference>
<dbReference type="GO" id="GO:0016020">
    <property type="term" value="C:membrane"/>
    <property type="evidence" value="ECO:0007669"/>
    <property type="project" value="InterPro"/>
</dbReference>
<dbReference type="PRINTS" id="PR00783">
    <property type="entry name" value="MINTRINSICP"/>
</dbReference>
<comment type="subcellular location">
    <subcellularLocation>
        <location evidence="1">Endomembrane system</location>
        <topology evidence="1">Multi-pass membrane protein</topology>
    </subcellularLocation>
</comment>
<evidence type="ECO:0008006" key="9">
    <source>
        <dbReference type="Google" id="ProtNLM"/>
    </source>
</evidence>
<feature type="transmembrane region" description="Helical" evidence="7">
    <location>
        <begin position="9"/>
        <end position="31"/>
    </location>
</feature>
<accession>A0A381PAH5</accession>
<reference evidence="8" key="1">
    <citation type="submission" date="2018-05" db="EMBL/GenBank/DDBJ databases">
        <authorList>
            <person name="Lanie J.A."/>
            <person name="Ng W.-L."/>
            <person name="Kazmierczak K.M."/>
            <person name="Andrzejewski T.M."/>
            <person name="Davidsen T.M."/>
            <person name="Wayne K.J."/>
            <person name="Tettelin H."/>
            <person name="Glass J.I."/>
            <person name="Rusch D."/>
            <person name="Podicherti R."/>
            <person name="Tsui H.-C.T."/>
            <person name="Winkler M.E."/>
        </authorList>
    </citation>
    <scope>NUCLEOTIDE SEQUENCE</scope>
</reference>
<proteinExistence type="predicted"/>
<dbReference type="GO" id="GO:0019755">
    <property type="term" value="P:one-carbon compound transport"/>
    <property type="evidence" value="ECO:0007669"/>
    <property type="project" value="UniProtKB-ARBA"/>
</dbReference>
<dbReference type="GO" id="GO:0012505">
    <property type="term" value="C:endomembrane system"/>
    <property type="evidence" value="ECO:0007669"/>
    <property type="project" value="UniProtKB-SubCell"/>
</dbReference>
<keyword evidence="5 7" id="KW-1133">Transmembrane helix</keyword>
<evidence type="ECO:0000256" key="5">
    <source>
        <dbReference type="ARBA" id="ARBA00022989"/>
    </source>
</evidence>
<feature type="transmembrane region" description="Helical" evidence="7">
    <location>
        <begin position="198"/>
        <end position="218"/>
    </location>
</feature>
<dbReference type="PANTHER" id="PTHR45665:SF9">
    <property type="entry name" value="AQUAPORIN-8"/>
    <property type="match status" value="1"/>
</dbReference>
<feature type="transmembrane region" description="Helical" evidence="7">
    <location>
        <begin position="157"/>
        <end position="178"/>
    </location>
</feature>
<dbReference type="InterPro" id="IPR023271">
    <property type="entry name" value="Aquaporin-like"/>
</dbReference>
<evidence type="ECO:0000256" key="4">
    <source>
        <dbReference type="ARBA" id="ARBA00022737"/>
    </source>
</evidence>
<dbReference type="GO" id="GO:0005737">
    <property type="term" value="C:cytoplasm"/>
    <property type="evidence" value="ECO:0007669"/>
    <property type="project" value="UniProtKB-ARBA"/>
</dbReference>
<dbReference type="Gene3D" id="1.20.1080.10">
    <property type="entry name" value="Glycerol uptake facilitator protein"/>
    <property type="match status" value="1"/>
</dbReference>
<feature type="transmembrane region" description="Helical" evidence="7">
    <location>
        <begin position="124"/>
        <end position="145"/>
    </location>
</feature>
<feature type="non-terminal residue" evidence="8">
    <location>
        <position position="1"/>
    </location>
</feature>
<keyword evidence="6 7" id="KW-0472">Membrane</keyword>
<dbReference type="SUPFAM" id="SSF81338">
    <property type="entry name" value="Aquaporin-like"/>
    <property type="match status" value="1"/>
</dbReference>
<sequence>VTNPVRSRLLLAEAVGTMFLLIGVVGSGIMAARLSPGDTGLQLFQNAAATAAVLVAIISIFGTISADFNPAITLGAWVLGHRAGRDVAPMVVAQMVGACCGTILANLMFDLPAVGWSTTDRSGWHLWLAEVVATVGLLLVVFSLVRTTRTSHLPYAVGAYIGGAYYFTSSTGFANPAVTVGRTLSDTFTGIDPTCAPMFVVVQVVGAGVAVALLRALFSTGD</sequence>
<dbReference type="EMBL" id="UINC01000912">
    <property type="protein sequence ID" value="SUZ63238.1"/>
    <property type="molecule type" value="Genomic_DNA"/>
</dbReference>
<dbReference type="PANTHER" id="PTHR45665">
    <property type="entry name" value="AQUAPORIN-8"/>
    <property type="match status" value="1"/>
</dbReference>
<keyword evidence="2" id="KW-0813">Transport</keyword>
<keyword evidence="3 7" id="KW-0812">Transmembrane</keyword>
<feature type="transmembrane region" description="Helical" evidence="7">
    <location>
        <begin position="43"/>
        <end position="66"/>
    </location>
</feature>
<evidence type="ECO:0000313" key="8">
    <source>
        <dbReference type="EMBL" id="SUZ63238.1"/>
    </source>
</evidence>
<dbReference type="AlphaFoldDB" id="A0A381PAH5"/>
<protein>
    <recommendedName>
        <fullName evidence="9">Aquaporin family protein</fullName>
    </recommendedName>
</protein>
<dbReference type="Pfam" id="PF00230">
    <property type="entry name" value="MIP"/>
    <property type="match status" value="1"/>
</dbReference>
<dbReference type="InterPro" id="IPR034294">
    <property type="entry name" value="Aquaporin_transptr"/>
</dbReference>
<keyword evidence="4" id="KW-0677">Repeat</keyword>
<organism evidence="8">
    <name type="scientific">marine metagenome</name>
    <dbReference type="NCBI Taxonomy" id="408172"/>
    <lineage>
        <taxon>unclassified sequences</taxon>
        <taxon>metagenomes</taxon>
        <taxon>ecological metagenomes</taxon>
    </lineage>
</organism>
<feature type="transmembrane region" description="Helical" evidence="7">
    <location>
        <begin position="87"/>
        <end position="109"/>
    </location>
</feature>
<evidence type="ECO:0000256" key="7">
    <source>
        <dbReference type="SAM" id="Phobius"/>
    </source>
</evidence>
<dbReference type="GO" id="GO:0015250">
    <property type="term" value="F:water channel activity"/>
    <property type="evidence" value="ECO:0007669"/>
    <property type="project" value="TreeGrafter"/>
</dbReference>
<evidence type="ECO:0000256" key="1">
    <source>
        <dbReference type="ARBA" id="ARBA00004127"/>
    </source>
</evidence>
<name>A0A381PAH5_9ZZZZ</name>